<proteinExistence type="predicted"/>
<reference evidence="2" key="2">
    <citation type="submission" date="2022-01" db="EMBL/GenBank/DDBJ databases">
        <authorList>
            <person name="Yamashiro T."/>
            <person name="Shiraishi A."/>
            <person name="Satake H."/>
            <person name="Nakayama K."/>
        </authorList>
    </citation>
    <scope>NUCLEOTIDE SEQUENCE</scope>
</reference>
<evidence type="ECO:0008006" key="4">
    <source>
        <dbReference type="Google" id="ProtNLM"/>
    </source>
</evidence>
<feature type="compositionally biased region" description="Basic and acidic residues" evidence="1">
    <location>
        <begin position="212"/>
        <end position="221"/>
    </location>
</feature>
<gene>
    <name evidence="2" type="ORF">Tco_0652462</name>
</gene>
<name>A0ABQ4WXX3_9ASTR</name>
<feature type="region of interest" description="Disordered" evidence="1">
    <location>
        <begin position="178"/>
        <end position="230"/>
    </location>
</feature>
<organism evidence="2 3">
    <name type="scientific">Tanacetum coccineum</name>
    <dbReference type="NCBI Taxonomy" id="301880"/>
    <lineage>
        <taxon>Eukaryota</taxon>
        <taxon>Viridiplantae</taxon>
        <taxon>Streptophyta</taxon>
        <taxon>Embryophyta</taxon>
        <taxon>Tracheophyta</taxon>
        <taxon>Spermatophyta</taxon>
        <taxon>Magnoliopsida</taxon>
        <taxon>eudicotyledons</taxon>
        <taxon>Gunneridae</taxon>
        <taxon>Pentapetalae</taxon>
        <taxon>asterids</taxon>
        <taxon>campanulids</taxon>
        <taxon>Asterales</taxon>
        <taxon>Asteraceae</taxon>
        <taxon>Asteroideae</taxon>
        <taxon>Anthemideae</taxon>
        <taxon>Anthemidinae</taxon>
        <taxon>Tanacetum</taxon>
    </lineage>
</organism>
<feature type="region of interest" description="Disordered" evidence="1">
    <location>
        <begin position="404"/>
        <end position="436"/>
    </location>
</feature>
<feature type="compositionally biased region" description="Polar residues" evidence="1">
    <location>
        <begin position="178"/>
        <end position="192"/>
    </location>
</feature>
<evidence type="ECO:0000313" key="2">
    <source>
        <dbReference type="EMBL" id="GJS57678.1"/>
    </source>
</evidence>
<feature type="region of interest" description="Disordered" evidence="1">
    <location>
        <begin position="111"/>
        <end position="144"/>
    </location>
</feature>
<evidence type="ECO:0000313" key="3">
    <source>
        <dbReference type="Proteomes" id="UP001151760"/>
    </source>
</evidence>
<dbReference type="EMBL" id="BQNB010009024">
    <property type="protein sequence ID" value="GJS57678.1"/>
    <property type="molecule type" value="Genomic_DNA"/>
</dbReference>
<feature type="region of interest" description="Disordered" evidence="1">
    <location>
        <begin position="266"/>
        <end position="308"/>
    </location>
</feature>
<feature type="compositionally biased region" description="Basic and acidic residues" evidence="1">
    <location>
        <begin position="276"/>
        <end position="294"/>
    </location>
</feature>
<protein>
    <recommendedName>
        <fullName evidence="4">Xylulose kinase-1</fullName>
    </recommendedName>
</protein>
<reference evidence="2" key="1">
    <citation type="journal article" date="2022" name="Int. J. Mol. Sci.">
        <title>Draft Genome of Tanacetum Coccineum: Genomic Comparison of Closely Related Tanacetum-Family Plants.</title>
        <authorList>
            <person name="Yamashiro T."/>
            <person name="Shiraishi A."/>
            <person name="Nakayama K."/>
            <person name="Satake H."/>
        </authorList>
    </citation>
    <scope>NUCLEOTIDE SEQUENCE</scope>
</reference>
<evidence type="ECO:0000256" key="1">
    <source>
        <dbReference type="SAM" id="MobiDB-lite"/>
    </source>
</evidence>
<sequence>MADLQFVDQHNMVACLERTDGNAEFHQIVDFLTTRPIHHALTVSPTIYASYIEQFWATAKFKTVNDVKQIHATVDGKKIVISESSVKSDLHFNNEDAPSTTQPIIEEQIPVTESSSPQNTQSPRQTLQKDTQLPQTSVPIPNVADEAVFKEWDDRVMRATTTAASLDAAQASGNITKTQSTEMSNDPLTQEIGSGGRPRCQKAMRGAITQTRSERASKHSYDSPLTGVNTPINDEGRPYLNELMDIYTILFDRVFDLEKEKDAQAVEIVDSSDDSLGEKNASKQGRNDSNKTEELNLSDKGSGGTEVFDDTTAAEKDVNAAEPVSTAGDAVNAASIIPNVSTTGHSNVSAAGPSTSTTGDIFEDEVTTIVDTLVAIRSTRPRTTSVVICNVEEEPRRATLVPTVQIQDKGKGKMVEPEPTPKNPIKAQIQRDAEIA</sequence>
<keyword evidence="3" id="KW-1185">Reference proteome</keyword>
<comment type="caution">
    <text evidence="2">The sequence shown here is derived from an EMBL/GenBank/DDBJ whole genome shotgun (WGS) entry which is preliminary data.</text>
</comment>
<feature type="compositionally biased region" description="Polar residues" evidence="1">
    <location>
        <begin position="111"/>
        <end position="139"/>
    </location>
</feature>
<dbReference type="Proteomes" id="UP001151760">
    <property type="component" value="Unassembled WGS sequence"/>
</dbReference>
<accession>A0ABQ4WXX3</accession>